<dbReference type="Proteomes" id="UP000505377">
    <property type="component" value="Chromosome"/>
</dbReference>
<keyword evidence="3" id="KW-1185">Reference proteome</keyword>
<dbReference type="Pfam" id="PF06445">
    <property type="entry name" value="GyrI-like"/>
    <property type="match status" value="1"/>
</dbReference>
<dbReference type="InterPro" id="IPR011256">
    <property type="entry name" value="Reg_factor_effector_dom_sf"/>
</dbReference>
<dbReference type="SMART" id="SM00871">
    <property type="entry name" value="AraC_E_bind"/>
    <property type="match status" value="1"/>
</dbReference>
<organism evidence="2 3">
    <name type="scientific">Pseudonocardia broussonetiae</name>
    <dbReference type="NCBI Taxonomy" id="2736640"/>
    <lineage>
        <taxon>Bacteria</taxon>
        <taxon>Bacillati</taxon>
        <taxon>Actinomycetota</taxon>
        <taxon>Actinomycetes</taxon>
        <taxon>Pseudonocardiales</taxon>
        <taxon>Pseudonocardiaceae</taxon>
        <taxon>Pseudonocardia</taxon>
    </lineage>
</organism>
<name>A0A6M6JMX8_9PSEU</name>
<gene>
    <name evidence="2" type="ORF">HOP40_24620</name>
</gene>
<sequence>MDLPFLRGPLPAAFRRRTVVVGPGDSRPYDGDEWRDELVVVEQGRLDLECHAGGVRSFPTGAIVCLDHLALRTLHNRGPDPTILVAVSRRPDHRRRTMEPRIVEQPERPYLGITRRCTLTTMNEIADRIPVVIGHLLSRGGEVTGAPFLRYLVIDTTAPDGTVALEVEACVPTDDVGLVDDEVAAGALPAGRYVVLLHRGHPDGLLEGTERTLAWGDAQGLAWDRTVDGGVEHWNARTEHFLTDPREQPDPDRWETELAIRLAD</sequence>
<feature type="domain" description="AraC effector-binding" evidence="1">
    <location>
        <begin position="98"/>
        <end position="263"/>
    </location>
</feature>
<proteinExistence type="predicted"/>
<accession>A0A6M6JMX8</accession>
<dbReference type="Gene3D" id="3.20.80.10">
    <property type="entry name" value="Regulatory factor, effector binding domain"/>
    <property type="match status" value="1"/>
</dbReference>
<dbReference type="InterPro" id="IPR029442">
    <property type="entry name" value="GyrI-like"/>
</dbReference>
<reference evidence="2 3" key="1">
    <citation type="submission" date="2020-05" db="EMBL/GenBank/DDBJ databases">
        <authorList>
            <person name="Mo P."/>
        </authorList>
    </citation>
    <scope>NUCLEOTIDE SEQUENCE [LARGE SCALE GENOMIC DNA]</scope>
    <source>
        <strain evidence="2 3">Gen01</strain>
    </source>
</reference>
<evidence type="ECO:0000313" key="2">
    <source>
        <dbReference type="EMBL" id="QJY48573.1"/>
    </source>
</evidence>
<dbReference type="RefSeq" id="WP_172162421.1">
    <property type="nucleotide sequence ID" value="NZ_CP053564.1"/>
</dbReference>
<evidence type="ECO:0000259" key="1">
    <source>
        <dbReference type="SMART" id="SM00871"/>
    </source>
</evidence>
<dbReference type="InterPro" id="IPR010499">
    <property type="entry name" value="AraC_E-bd"/>
</dbReference>
<evidence type="ECO:0000313" key="3">
    <source>
        <dbReference type="Proteomes" id="UP000505377"/>
    </source>
</evidence>
<dbReference type="KEGG" id="pbro:HOP40_24620"/>
<dbReference type="EMBL" id="CP053564">
    <property type="protein sequence ID" value="QJY48573.1"/>
    <property type="molecule type" value="Genomic_DNA"/>
</dbReference>
<dbReference type="AlphaFoldDB" id="A0A6M6JMX8"/>
<dbReference type="SUPFAM" id="SSF55136">
    <property type="entry name" value="Probable bacterial effector-binding domain"/>
    <property type="match status" value="1"/>
</dbReference>
<protein>
    <submittedName>
        <fullName evidence="2">GyrI-like domain-containing protein</fullName>
    </submittedName>
</protein>